<dbReference type="AlphaFoldDB" id="R6X4B0"/>
<protein>
    <submittedName>
        <fullName evidence="1">Uncharacterized protein</fullName>
    </submittedName>
</protein>
<dbReference type="RefSeq" id="WP_021719383.1">
    <property type="nucleotide sequence ID" value="NZ_FR892757.1"/>
</dbReference>
<proteinExistence type="predicted"/>
<dbReference type="HOGENOM" id="CLU_2863919_0_0_9"/>
<gene>
    <name evidence="1" type="ORF">BN587_00288</name>
</gene>
<evidence type="ECO:0000313" key="1">
    <source>
        <dbReference type="EMBL" id="CDD11061.1"/>
    </source>
</evidence>
<dbReference type="Proteomes" id="UP000014937">
    <property type="component" value="Unassembled WGS sequence"/>
</dbReference>
<dbReference type="EMBL" id="CBGL010000071">
    <property type="protein sequence ID" value="CDD11061.1"/>
    <property type="molecule type" value="Genomic_DNA"/>
</dbReference>
<name>R6X4B0_9FIRM</name>
<accession>R6X4B0</accession>
<sequence>MVNDDKYFRKGGRRQAVHNPFKAAAEDNADYSVRAKQFAAFDALKGFRELIEAAEVDAKEEYDG</sequence>
<comment type="caution">
    <text evidence="1">The sequence shown here is derived from an EMBL/GenBank/DDBJ whole genome shotgun (WGS) entry which is preliminary data.</text>
</comment>
<reference evidence="1" key="1">
    <citation type="submission" date="2012-11" db="EMBL/GenBank/DDBJ databases">
        <title>Dependencies among metagenomic species, viruses, plasmids and units of genetic variation.</title>
        <authorList>
            <person name="Nielsen H.B."/>
            <person name="Almeida M."/>
            <person name="Juncker A.S."/>
            <person name="Rasmussen S."/>
            <person name="Li J."/>
            <person name="Sunagawa S."/>
            <person name="Plichta D."/>
            <person name="Gautier L."/>
            <person name="Le Chatelier E."/>
            <person name="Peletier E."/>
            <person name="Bonde I."/>
            <person name="Nielsen T."/>
            <person name="Manichanh C."/>
            <person name="Arumugam M."/>
            <person name="Batto J."/>
            <person name="Santos M.B.Q.D."/>
            <person name="Blom N."/>
            <person name="Borruel N."/>
            <person name="Burgdorf K.S."/>
            <person name="Boumezbeur F."/>
            <person name="Casellas F."/>
            <person name="Dore J."/>
            <person name="Guarner F."/>
            <person name="Hansen T."/>
            <person name="Hildebrand F."/>
            <person name="Kaas R.S."/>
            <person name="Kennedy S."/>
            <person name="Kristiansen K."/>
            <person name="Kultima J.R."/>
            <person name="Leonard P."/>
            <person name="Levenez F."/>
            <person name="Lund O."/>
            <person name="Moumen B."/>
            <person name="Le Paslier D."/>
            <person name="Pons N."/>
            <person name="Pedersen O."/>
            <person name="Prifti E."/>
            <person name="Qin J."/>
            <person name="Raes J."/>
            <person name="Tap J."/>
            <person name="Tims S."/>
            <person name="Ussery D.W."/>
            <person name="Yamada T."/>
            <person name="MetaHit consortium"/>
            <person name="Renault P."/>
            <person name="Sicheritz-Ponten T."/>
            <person name="Bork P."/>
            <person name="Wang J."/>
            <person name="Brunak S."/>
            <person name="Ehrlich S.D."/>
        </authorList>
    </citation>
    <scope>NUCLEOTIDE SEQUENCE [LARGE SCALE GENOMIC DNA]</scope>
</reference>
<organism evidence="1">
    <name type="scientific">Phascolarctobacterium succinatutens CAG:287</name>
    <dbReference type="NCBI Taxonomy" id="1263101"/>
    <lineage>
        <taxon>Bacteria</taxon>
        <taxon>Bacillati</taxon>
        <taxon>Bacillota</taxon>
        <taxon>Negativicutes</taxon>
        <taxon>Acidaminococcales</taxon>
        <taxon>Acidaminococcaceae</taxon>
        <taxon>Phascolarctobacterium</taxon>
    </lineage>
</organism>